<evidence type="ECO:0000313" key="1">
    <source>
        <dbReference type="EMBL" id="PQJ69169.1"/>
    </source>
</evidence>
<dbReference type="Proteomes" id="UP000247345">
    <property type="component" value="Unassembled WGS sequence"/>
</dbReference>
<proteinExistence type="predicted"/>
<name>A0A2P6C8C2_9FLAO</name>
<evidence type="ECO:0000313" key="2">
    <source>
        <dbReference type="Proteomes" id="UP000247345"/>
    </source>
</evidence>
<dbReference type="EMBL" id="MSCK01000002">
    <property type="protein sequence ID" value="PQJ69169.1"/>
    <property type="molecule type" value="Genomic_DNA"/>
</dbReference>
<keyword evidence="2" id="KW-1185">Reference proteome</keyword>
<reference evidence="1 2" key="1">
    <citation type="submission" date="2016-12" db="EMBL/GenBank/DDBJ databases">
        <title>Trade-off between light-utilization and light-protection in marine flavobacteria.</title>
        <authorList>
            <person name="Kumagai Y."/>
            <person name="Yoshizawa S."/>
            <person name="Kogure K."/>
            <person name="Iwasaki W."/>
        </authorList>
    </citation>
    <scope>NUCLEOTIDE SEQUENCE [LARGE SCALE GENOMIC DNA]</scope>
    <source>
        <strain evidence="1 2">KCTC 12100</strain>
    </source>
</reference>
<dbReference type="AlphaFoldDB" id="A0A2P6C8C2"/>
<sequence length="118" mass="13000">MYTLTVKNDYLYDIGSSNGVTIAKEGGNMVFNNRGSIYFMVPGLGQINFIDLGDKKLDGYPTPKETWGVLVRTLTTEAYYRYEGGGELTATIDHLGTLHLSTTNGTMIPISLQELIIN</sequence>
<dbReference type="OrthoDB" id="1202205at2"/>
<accession>A0A2P6C8C2</accession>
<dbReference type="RefSeq" id="WP_105050101.1">
    <property type="nucleotide sequence ID" value="NZ_CP150661.1"/>
</dbReference>
<protein>
    <submittedName>
        <fullName evidence="1">Uncharacterized protein</fullName>
    </submittedName>
</protein>
<organism evidence="1 2">
    <name type="scientific">Polaribacter butkevichii</name>
    <dbReference type="NCBI Taxonomy" id="218490"/>
    <lineage>
        <taxon>Bacteria</taxon>
        <taxon>Pseudomonadati</taxon>
        <taxon>Bacteroidota</taxon>
        <taxon>Flavobacteriia</taxon>
        <taxon>Flavobacteriales</taxon>
        <taxon>Flavobacteriaceae</taxon>
    </lineage>
</organism>
<gene>
    <name evidence="1" type="ORF">BTO14_14170</name>
</gene>
<comment type="caution">
    <text evidence="1">The sequence shown here is derived from an EMBL/GenBank/DDBJ whole genome shotgun (WGS) entry which is preliminary data.</text>
</comment>